<organism evidence="2">
    <name type="scientific">hydrothermal vent metagenome</name>
    <dbReference type="NCBI Taxonomy" id="652676"/>
    <lineage>
        <taxon>unclassified sequences</taxon>
        <taxon>metagenomes</taxon>
        <taxon>ecological metagenomes</taxon>
    </lineage>
</organism>
<dbReference type="EMBL" id="FAXC01000015">
    <property type="protein sequence ID" value="CUV08146.1"/>
    <property type="molecule type" value="Genomic_DNA"/>
</dbReference>
<name>A0A160VCQ7_9ZZZZ</name>
<keyword evidence="1" id="KW-0472">Membrane</keyword>
<proteinExistence type="predicted"/>
<accession>A0A160VCQ7</accession>
<sequence length="62" mass="7503">MPSYQSYYKGYPSQNLFLVEKIRNYNKFYLGLYNLLFFLKFSFFKLVSKNDSTCSSWTFLPN</sequence>
<keyword evidence="1" id="KW-0812">Transmembrane</keyword>
<reference evidence="2" key="1">
    <citation type="submission" date="2015-10" db="EMBL/GenBank/DDBJ databases">
        <authorList>
            <person name="Gilbert D.G."/>
        </authorList>
    </citation>
    <scope>NUCLEOTIDE SEQUENCE</scope>
</reference>
<protein>
    <submittedName>
        <fullName evidence="2">Uncharacterized protein</fullName>
    </submittedName>
</protein>
<dbReference type="AlphaFoldDB" id="A0A160VCQ7"/>
<feature type="transmembrane region" description="Helical" evidence="1">
    <location>
        <begin position="28"/>
        <end position="47"/>
    </location>
</feature>
<keyword evidence="1" id="KW-1133">Transmembrane helix</keyword>
<evidence type="ECO:0000313" key="2">
    <source>
        <dbReference type="EMBL" id="CUV08146.1"/>
    </source>
</evidence>
<evidence type="ECO:0000256" key="1">
    <source>
        <dbReference type="SAM" id="Phobius"/>
    </source>
</evidence>
<gene>
    <name evidence="2" type="ORF">MGWOODY_Mmi2242</name>
</gene>